<feature type="domain" description="Cytidyltransferase-like" evidence="8">
    <location>
        <begin position="24"/>
        <end position="116"/>
    </location>
</feature>
<evidence type="ECO:0000313" key="10">
    <source>
        <dbReference type="Proteomes" id="UP000193396"/>
    </source>
</evidence>
<evidence type="ECO:0000256" key="3">
    <source>
        <dbReference type="ARBA" id="ARBA00022679"/>
    </source>
</evidence>
<gene>
    <name evidence="9" type="ORF">TALK_00850</name>
</gene>
<dbReference type="InterPro" id="IPR014729">
    <property type="entry name" value="Rossmann-like_a/b/a_fold"/>
</dbReference>
<keyword evidence="6" id="KW-0119">Carbohydrate metabolism</keyword>
<dbReference type="Pfam" id="PF00294">
    <property type="entry name" value="PfkB"/>
    <property type="match status" value="1"/>
</dbReference>
<accession>A0A1Y2LFH9</accession>
<comment type="function">
    <text evidence="2">Catalyzes the ADP transfer from ATP to D-glycero-beta-D-manno-heptose 1-phosphate, yielding ADP-D-glycero-beta-D-manno-heptose.</text>
</comment>
<dbReference type="InterPro" id="IPR011611">
    <property type="entry name" value="PfkB_dom"/>
</dbReference>
<evidence type="ECO:0000256" key="5">
    <source>
        <dbReference type="ARBA" id="ARBA00023268"/>
    </source>
</evidence>
<comment type="function">
    <text evidence="1">Catalyzes the phosphorylation of D-glycero-D-manno-heptose 7-phosphate at the C-1 position to selectively form D-glycero-beta-D-manno-heptose-1,7-bisphosphate.</text>
</comment>
<organism evidence="9 10">
    <name type="scientific">Thalassospira alkalitolerans</name>
    <dbReference type="NCBI Taxonomy" id="1293890"/>
    <lineage>
        <taxon>Bacteria</taxon>
        <taxon>Pseudomonadati</taxon>
        <taxon>Pseudomonadota</taxon>
        <taxon>Alphaproteobacteria</taxon>
        <taxon>Rhodospirillales</taxon>
        <taxon>Thalassospiraceae</taxon>
        <taxon>Thalassospira</taxon>
    </lineage>
</organism>
<keyword evidence="3" id="KW-0808">Transferase</keyword>
<dbReference type="NCBIfam" id="TIGR00125">
    <property type="entry name" value="cyt_tran_rel"/>
    <property type="match status" value="1"/>
</dbReference>
<evidence type="ECO:0000259" key="8">
    <source>
        <dbReference type="Pfam" id="PF01467"/>
    </source>
</evidence>
<dbReference type="Proteomes" id="UP000193396">
    <property type="component" value="Unassembled WGS sequence"/>
</dbReference>
<dbReference type="PANTHER" id="PTHR46969:SF1">
    <property type="entry name" value="BIFUNCTIONAL PROTEIN HLDE"/>
    <property type="match status" value="1"/>
</dbReference>
<evidence type="ECO:0000313" key="9">
    <source>
        <dbReference type="EMBL" id="OSQ50079.1"/>
    </source>
</evidence>
<evidence type="ECO:0000256" key="1">
    <source>
        <dbReference type="ARBA" id="ARBA00002319"/>
    </source>
</evidence>
<dbReference type="Pfam" id="PF01467">
    <property type="entry name" value="CTP_transf_like"/>
    <property type="match status" value="1"/>
</dbReference>
<dbReference type="Gene3D" id="3.40.1190.20">
    <property type="match status" value="1"/>
</dbReference>
<dbReference type="InterPro" id="IPR011913">
    <property type="entry name" value="RfaE_dom_I"/>
</dbReference>
<proteinExistence type="predicted"/>
<dbReference type="EMBL" id="JFKB01000001">
    <property type="protein sequence ID" value="OSQ50079.1"/>
    <property type="molecule type" value="Genomic_DNA"/>
</dbReference>
<dbReference type="RefSeq" id="WP_085614910.1">
    <property type="nucleotide sequence ID" value="NZ_JFKB01000001.1"/>
</dbReference>
<dbReference type="OrthoDB" id="9802794at2"/>
<feature type="domain" description="Carbohydrate kinase PfkB" evidence="7">
    <location>
        <begin position="179"/>
        <end position="477"/>
    </location>
</feature>
<dbReference type="SUPFAM" id="SSF53613">
    <property type="entry name" value="Ribokinase-like"/>
    <property type="match status" value="1"/>
</dbReference>
<evidence type="ECO:0000256" key="2">
    <source>
        <dbReference type="ARBA" id="ARBA00003753"/>
    </source>
</evidence>
<dbReference type="SUPFAM" id="SSF52374">
    <property type="entry name" value="Nucleotidylyl transferase"/>
    <property type="match status" value="1"/>
</dbReference>
<evidence type="ECO:0000256" key="4">
    <source>
        <dbReference type="ARBA" id="ARBA00022777"/>
    </source>
</evidence>
<dbReference type="CDD" id="cd01172">
    <property type="entry name" value="RfaE_like"/>
    <property type="match status" value="1"/>
</dbReference>
<dbReference type="STRING" id="1293890.TALK_00850"/>
<evidence type="ECO:0000256" key="6">
    <source>
        <dbReference type="ARBA" id="ARBA00023277"/>
    </source>
</evidence>
<dbReference type="Gene3D" id="3.40.50.620">
    <property type="entry name" value="HUPs"/>
    <property type="match status" value="1"/>
</dbReference>
<dbReference type="AlphaFoldDB" id="A0A1Y2LFH9"/>
<dbReference type="GO" id="GO:0033786">
    <property type="term" value="F:heptose-1-phosphate adenylyltransferase activity"/>
    <property type="evidence" value="ECO:0007669"/>
    <property type="project" value="TreeGrafter"/>
</dbReference>
<dbReference type="PANTHER" id="PTHR46969">
    <property type="entry name" value="BIFUNCTIONAL PROTEIN HLDE"/>
    <property type="match status" value="1"/>
</dbReference>
<dbReference type="GO" id="GO:0005829">
    <property type="term" value="C:cytosol"/>
    <property type="evidence" value="ECO:0007669"/>
    <property type="project" value="TreeGrafter"/>
</dbReference>
<dbReference type="GO" id="GO:0016773">
    <property type="term" value="F:phosphotransferase activity, alcohol group as acceptor"/>
    <property type="evidence" value="ECO:0007669"/>
    <property type="project" value="InterPro"/>
</dbReference>
<sequence length="492" mass="54042">MNSANTFLVREIKKLFPKESIAFVSGNFNIVHPGHLRLFDFAAGCADILVVGVHRQHSHDTVIPEEFRLEGVKKITGVDFAVLLPCDPEEFVSDLQPQVVVKGKEHEDKFNPESEVLESYGGKLLFSSGEVRFSSLDLLRREIDEEADSDLVSVDGYFARHQLHVSGLMEIIGKFNTLKIVVIGDLIIDEYIACEALGMSQEDPTLVVSPLKYDRFVGGAGIVAAHARGLGASVSYFGVVGKDDVADFAREKLVEYGVKECLLEDDGRPTTLKQRFRASGKTLLRVSHLRQHDISGKLVDTIYSRIIKELDEADLLIFSDFNYGCLPQLLVDRITDFCKIRRIMMVADSQASSQIGDVSRFQGMNLITPTEREARLASHDHNSGLVVLADRLREKSHIENIIITLGAEGILIHAPHTTRDSLITDRIPALNSAPQDVAGAGDSLLTASSMALAVGASIWQASYLGSLAAACQVRRIGNHPLKAENIIKELSS</sequence>
<dbReference type="GO" id="GO:0033785">
    <property type="term" value="F:heptose 7-phosphate kinase activity"/>
    <property type="evidence" value="ECO:0007669"/>
    <property type="project" value="TreeGrafter"/>
</dbReference>
<evidence type="ECO:0000259" key="7">
    <source>
        <dbReference type="Pfam" id="PF00294"/>
    </source>
</evidence>
<keyword evidence="5" id="KW-0511">Multifunctional enzyme</keyword>
<protein>
    <submittedName>
        <fullName evidence="9">ADP-heptose synthase</fullName>
    </submittedName>
</protein>
<dbReference type="InterPro" id="IPR004821">
    <property type="entry name" value="Cyt_trans-like"/>
</dbReference>
<name>A0A1Y2LFH9_9PROT</name>
<dbReference type="InterPro" id="IPR029056">
    <property type="entry name" value="Ribokinase-like"/>
</dbReference>
<keyword evidence="10" id="KW-1185">Reference proteome</keyword>
<reference evidence="9 10" key="1">
    <citation type="submission" date="2014-03" db="EMBL/GenBank/DDBJ databases">
        <title>The draft genome sequence of Thalassospira alkalitolerans JCM 18968.</title>
        <authorList>
            <person name="Lai Q."/>
            <person name="Shao Z."/>
        </authorList>
    </citation>
    <scope>NUCLEOTIDE SEQUENCE [LARGE SCALE GENOMIC DNA]</scope>
    <source>
        <strain evidence="9 10">JCM 18968</strain>
    </source>
</reference>
<comment type="caution">
    <text evidence="9">The sequence shown here is derived from an EMBL/GenBank/DDBJ whole genome shotgun (WGS) entry which is preliminary data.</text>
</comment>
<keyword evidence="4" id="KW-0418">Kinase</keyword>